<accession>A0A9W4SX74</accession>
<dbReference type="InterPro" id="IPR021109">
    <property type="entry name" value="Peptidase_aspartic_dom_sf"/>
</dbReference>
<evidence type="ECO:0000313" key="2">
    <source>
        <dbReference type="Proteomes" id="UP001153678"/>
    </source>
</evidence>
<dbReference type="EMBL" id="CAMKVN010004302">
    <property type="protein sequence ID" value="CAI2186776.1"/>
    <property type="molecule type" value="Genomic_DNA"/>
</dbReference>
<dbReference type="CDD" id="cd00303">
    <property type="entry name" value="retropepsin_like"/>
    <property type="match status" value="1"/>
</dbReference>
<sequence length="167" mass="19033">MEAKVAERKTNVMIDTGAIRNAVSKSFLDEIGLEIDGPPDRTLIGISGKITTLLGVIYQLPIKINTIIWKIEAAVMNSEAYSVILENEWVIQEEKDALLKQTQKIMENNNAYEVQRRIKIQQAKRKQKNVSEKFKIGNKILLHQTHLENNFSAKLKVKWIGPYASDQ</sequence>
<proteinExistence type="predicted"/>
<feature type="non-terminal residue" evidence="1">
    <location>
        <position position="1"/>
    </location>
</feature>
<keyword evidence="2" id="KW-1185">Reference proteome</keyword>
<name>A0A9W4SX74_9GLOM</name>
<dbReference type="SUPFAM" id="SSF50630">
    <property type="entry name" value="Acid proteases"/>
    <property type="match status" value="1"/>
</dbReference>
<dbReference type="Gene3D" id="2.40.70.10">
    <property type="entry name" value="Acid Proteases"/>
    <property type="match status" value="1"/>
</dbReference>
<dbReference type="AlphaFoldDB" id="A0A9W4SX74"/>
<dbReference type="Pfam" id="PF13975">
    <property type="entry name" value="gag-asp_proteas"/>
    <property type="match status" value="1"/>
</dbReference>
<evidence type="ECO:0000313" key="1">
    <source>
        <dbReference type="EMBL" id="CAI2186776.1"/>
    </source>
</evidence>
<gene>
    <name evidence="1" type="ORF">FWILDA_LOCUS12745</name>
</gene>
<organism evidence="1 2">
    <name type="scientific">Funneliformis geosporum</name>
    <dbReference type="NCBI Taxonomy" id="1117311"/>
    <lineage>
        <taxon>Eukaryota</taxon>
        <taxon>Fungi</taxon>
        <taxon>Fungi incertae sedis</taxon>
        <taxon>Mucoromycota</taxon>
        <taxon>Glomeromycotina</taxon>
        <taxon>Glomeromycetes</taxon>
        <taxon>Glomerales</taxon>
        <taxon>Glomeraceae</taxon>
        <taxon>Funneliformis</taxon>
    </lineage>
</organism>
<comment type="caution">
    <text evidence="1">The sequence shown here is derived from an EMBL/GenBank/DDBJ whole genome shotgun (WGS) entry which is preliminary data.</text>
</comment>
<dbReference type="Proteomes" id="UP001153678">
    <property type="component" value="Unassembled WGS sequence"/>
</dbReference>
<reference evidence="1" key="1">
    <citation type="submission" date="2022-08" db="EMBL/GenBank/DDBJ databases">
        <authorList>
            <person name="Kallberg Y."/>
            <person name="Tangrot J."/>
            <person name="Rosling A."/>
        </authorList>
    </citation>
    <scope>NUCLEOTIDE SEQUENCE</scope>
    <source>
        <strain evidence="1">Wild A</strain>
    </source>
</reference>
<protein>
    <submittedName>
        <fullName evidence="1">18867_t:CDS:1</fullName>
    </submittedName>
</protein>